<evidence type="ECO:0000313" key="2">
    <source>
        <dbReference type="Proteomes" id="UP001217838"/>
    </source>
</evidence>
<reference evidence="1 2" key="1">
    <citation type="submission" date="2022-11" db="EMBL/GenBank/DDBJ databases">
        <title>Minimal conservation of predation-associated metabolite biosynthetic gene clusters underscores biosynthetic potential of Myxococcota including descriptions for ten novel species: Archangium lansinium sp. nov., Myxococcus landrumus sp. nov., Nannocystis bai.</title>
        <authorList>
            <person name="Ahearne A."/>
            <person name="Stevens C."/>
            <person name="Dowd S."/>
        </authorList>
    </citation>
    <scope>NUCLEOTIDE SEQUENCE [LARGE SCALE GENOMIC DNA]</scope>
    <source>
        <strain evidence="1 2">NCELM</strain>
    </source>
</reference>
<dbReference type="Gene3D" id="1.25.10.90">
    <property type="match status" value="1"/>
</dbReference>
<name>A0ABT5BFX2_9BACT</name>
<dbReference type="PANTHER" id="PTHR41291:SF1">
    <property type="entry name" value="DNA ALKYLATION REPAIR PROTEIN"/>
    <property type="match status" value="1"/>
</dbReference>
<gene>
    <name evidence="1" type="ORF">POL58_35180</name>
</gene>
<comment type="caution">
    <text evidence="1">The sequence shown here is derived from an EMBL/GenBank/DDBJ whole genome shotgun (WGS) entry which is preliminary data.</text>
</comment>
<proteinExistence type="predicted"/>
<sequence length="249" mass="26637">MTTKTAAPKAVGKKTSARRAENDPALADVAGVLAALKALATARTLAGMSRFGLPADNAWGVAVGDIRGLAKRTGRDHALAAALWASGVYEARLLAVFVDDPAQVTVAQMDRWCRDFDNWGICDTACFALFDRTPHAFGRVANWATSEAEFVKRGAFALLASLALHDKHSDDAAFLACLPLIERAADDPRNFVKKGVSWALRGIGGRNAVLHAEAARLAQRLAQSSEPAARWVGKDALREFTRKGAKAED</sequence>
<dbReference type="EMBL" id="JAQNDN010000021">
    <property type="protein sequence ID" value="MDC0673051.1"/>
    <property type="molecule type" value="Genomic_DNA"/>
</dbReference>
<organism evidence="1 2">
    <name type="scientific">Nannocystis radixulma</name>
    <dbReference type="NCBI Taxonomy" id="2995305"/>
    <lineage>
        <taxon>Bacteria</taxon>
        <taxon>Pseudomonadati</taxon>
        <taxon>Myxococcota</taxon>
        <taxon>Polyangia</taxon>
        <taxon>Nannocystales</taxon>
        <taxon>Nannocystaceae</taxon>
        <taxon>Nannocystis</taxon>
    </lineage>
</organism>
<dbReference type="InterPro" id="IPR014825">
    <property type="entry name" value="DNA_alkylation"/>
</dbReference>
<dbReference type="Proteomes" id="UP001217838">
    <property type="component" value="Unassembled WGS sequence"/>
</dbReference>
<dbReference type="InterPro" id="IPR016024">
    <property type="entry name" value="ARM-type_fold"/>
</dbReference>
<accession>A0ABT5BFX2</accession>
<dbReference type="CDD" id="cd06561">
    <property type="entry name" value="AlkD_like"/>
    <property type="match status" value="1"/>
</dbReference>
<dbReference type="RefSeq" id="WP_272005508.1">
    <property type="nucleotide sequence ID" value="NZ_JAQNDN010000021.1"/>
</dbReference>
<evidence type="ECO:0000313" key="1">
    <source>
        <dbReference type="EMBL" id="MDC0673051.1"/>
    </source>
</evidence>
<keyword evidence="2" id="KW-1185">Reference proteome</keyword>
<protein>
    <submittedName>
        <fullName evidence="1">DNA alkylation repair protein</fullName>
    </submittedName>
</protein>
<dbReference type="SUPFAM" id="SSF48371">
    <property type="entry name" value="ARM repeat"/>
    <property type="match status" value="1"/>
</dbReference>
<dbReference type="PANTHER" id="PTHR41291">
    <property type="entry name" value="DNA ALKYLATION REPAIR PROTEIN"/>
    <property type="match status" value="1"/>
</dbReference>
<dbReference type="Pfam" id="PF08713">
    <property type="entry name" value="DNA_alkylation"/>
    <property type="match status" value="1"/>
</dbReference>